<sequence length="165" mass="17234">MRRRTLLVGTLPLLAGCLTSVSGESSDDPRTTDEPFGTVTFERRDPGSVRTGPVSEVESGVSEDAPVIAVDGESVRVQGALAVGSSECKEVALGDVTYESGVLTVEIVDGKSANHPDNRLFGGGCSDDMSVDGYEVGVRFDEAPPTRVVAAELNVDGTRATAEYP</sequence>
<accession>A0ABD5UD28</accession>
<dbReference type="EMBL" id="JBHSXM010000001">
    <property type="protein sequence ID" value="MFC6837425.1"/>
    <property type="molecule type" value="Genomic_DNA"/>
</dbReference>
<organism evidence="2 3">
    <name type="scientific">Halomarina ordinaria</name>
    <dbReference type="NCBI Taxonomy" id="3033939"/>
    <lineage>
        <taxon>Archaea</taxon>
        <taxon>Methanobacteriati</taxon>
        <taxon>Methanobacteriota</taxon>
        <taxon>Stenosarchaea group</taxon>
        <taxon>Halobacteria</taxon>
        <taxon>Halobacteriales</taxon>
        <taxon>Natronomonadaceae</taxon>
        <taxon>Halomarina</taxon>
    </lineage>
</organism>
<name>A0ABD5UD28_9EURY</name>
<evidence type="ECO:0000313" key="3">
    <source>
        <dbReference type="Proteomes" id="UP001596406"/>
    </source>
</evidence>
<reference evidence="2 3" key="1">
    <citation type="journal article" date="2019" name="Int. J. Syst. Evol. Microbiol.">
        <title>The Global Catalogue of Microorganisms (GCM) 10K type strain sequencing project: providing services to taxonomists for standard genome sequencing and annotation.</title>
        <authorList>
            <consortium name="The Broad Institute Genomics Platform"/>
            <consortium name="The Broad Institute Genome Sequencing Center for Infectious Disease"/>
            <person name="Wu L."/>
            <person name="Ma J."/>
        </authorList>
    </citation>
    <scope>NUCLEOTIDE SEQUENCE [LARGE SCALE GENOMIC DNA]</scope>
    <source>
        <strain evidence="2 3">PSRA2</strain>
    </source>
</reference>
<evidence type="ECO:0000256" key="1">
    <source>
        <dbReference type="SAM" id="MobiDB-lite"/>
    </source>
</evidence>
<keyword evidence="3" id="KW-1185">Reference proteome</keyword>
<comment type="caution">
    <text evidence="2">The sequence shown here is derived from an EMBL/GenBank/DDBJ whole genome shotgun (WGS) entry which is preliminary data.</text>
</comment>
<proteinExistence type="predicted"/>
<evidence type="ECO:0000313" key="2">
    <source>
        <dbReference type="EMBL" id="MFC6837425.1"/>
    </source>
</evidence>
<dbReference type="PROSITE" id="PS51257">
    <property type="entry name" value="PROKAR_LIPOPROTEIN"/>
    <property type="match status" value="1"/>
</dbReference>
<feature type="region of interest" description="Disordered" evidence="1">
    <location>
        <begin position="20"/>
        <end position="60"/>
    </location>
</feature>
<dbReference type="RefSeq" id="WP_304449090.1">
    <property type="nucleotide sequence ID" value="NZ_JARRAH010000001.1"/>
</dbReference>
<protein>
    <recommendedName>
        <fullName evidence="4">Lipoprotein</fullName>
    </recommendedName>
</protein>
<dbReference type="AlphaFoldDB" id="A0ABD5UD28"/>
<dbReference type="Proteomes" id="UP001596406">
    <property type="component" value="Unassembled WGS sequence"/>
</dbReference>
<evidence type="ECO:0008006" key="4">
    <source>
        <dbReference type="Google" id="ProtNLM"/>
    </source>
</evidence>
<gene>
    <name evidence="2" type="ORF">ACFQHK_13000</name>
</gene>